<dbReference type="Pfam" id="PF11834">
    <property type="entry name" value="KHA"/>
    <property type="match status" value="1"/>
</dbReference>
<dbReference type="PROSITE" id="PS51420">
    <property type="entry name" value="RHO"/>
    <property type="match status" value="1"/>
</dbReference>
<evidence type="ECO:0000256" key="2">
    <source>
        <dbReference type="ARBA" id="ARBA00023134"/>
    </source>
</evidence>
<protein>
    <recommendedName>
        <fullName evidence="3">KHA domain-containing protein</fullName>
    </recommendedName>
</protein>
<dbReference type="Gene3D" id="3.40.50.300">
    <property type="entry name" value="P-loop containing nucleotide triphosphate hydrolases"/>
    <property type="match status" value="1"/>
</dbReference>
<dbReference type="Proteomes" id="UP000054408">
    <property type="component" value="Unassembled WGS sequence"/>
</dbReference>
<evidence type="ECO:0000256" key="1">
    <source>
        <dbReference type="ARBA" id="ARBA00022741"/>
    </source>
</evidence>
<dbReference type="RefSeq" id="XP_013757167.1">
    <property type="nucleotide sequence ID" value="XM_013901713.1"/>
</dbReference>
<gene>
    <name evidence="4" type="ORF">AMSG_05755</name>
</gene>
<dbReference type="AlphaFoldDB" id="A0A0L0DFB0"/>
<dbReference type="EMBL" id="GL349459">
    <property type="protein sequence ID" value="KNC49998.1"/>
    <property type="molecule type" value="Genomic_DNA"/>
</dbReference>
<dbReference type="InterPro" id="IPR036572">
    <property type="entry name" value="Doublecortin_dom_sf"/>
</dbReference>
<dbReference type="InterPro" id="IPR021789">
    <property type="entry name" value="KHA_dom"/>
</dbReference>
<dbReference type="SUPFAM" id="SSF89837">
    <property type="entry name" value="Doublecortin (DC)"/>
    <property type="match status" value="1"/>
</dbReference>
<dbReference type="GO" id="GO:0035556">
    <property type="term" value="P:intracellular signal transduction"/>
    <property type="evidence" value="ECO:0007669"/>
    <property type="project" value="InterPro"/>
</dbReference>
<dbReference type="GO" id="GO:0003924">
    <property type="term" value="F:GTPase activity"/>
    <property type="evidence" value="ECO:0007669"/>
    <property type="project" value="InterPro"/>
</dbReference>
<dbReference type="PROSITE" id="PS51490">
    <property type="entry name" value="KHA"/>
    <property type="match status" value="1"/>
</dbReference>
<sequence length="276" mass="30328">MAARVRCTVFINSENCGSGHLIAVPDTMEAMLEKCGQKLGLAAAGSIYTENGARVEDVGLISNDDVLYVAEGSEPFFRESKGKKAKKGTAVAVHKIAVLGSGGVGKSCLTMRFCRSTFVDVYDPTIEDSFHRHLTLDGFPVLLDILDTAGQEDFVVLRRQWVEDRDGFILVYSITDDTTFTAALDGFVDLIREVKGESFASVPLVVVGNKCDLDDQREVPTDQGEAYASKLNEQARFLEASALTNHNVTEVFHEIIKVFRHWDPPKSTKKGFCVLL</sequence>
<dbReference type="GeneID" id="25565089"/>
<dbReference type="PROSITE" id="PS51419">
    <property type="entry name" value="RAB"/>
    <property type="match status" value="1"/>
</dbReference>
<dbReference type="SMART" id="SM00174">
    <property type="entry name" value="RHO"/>
    <property type="match status" value="1"/>
</dbReference>
<keyword evidence="5" id="KW-1185">Reference proteome</keyword>
<dbReference type="PANTHER" id="PTHR24070">
    <property type="entry name" value="RAS, DI-RAS, AND RHEB FAMILY MEMBERS OF SMALL GTPASE SUPERFAMILY"/>
    <property type="match status" value="1"/>
</dbReference>
<feature type="domain" description="KHA" evidence="3">
    <location>
        <begin position="6"/>
        <end position="87"/>
    </location>
</feature>
<dbReference type="NCBIfam" id="TIGR00231">
    <property type="entry name" value="small_GTP"/>
    <property type="match status" value="1"/>
</dbReference>
<dbReference type="eggNOG" id="KOG0395">
    <property type="taxonomic scope" value="Eukaryota"/>
</dbReference>
<dbReference type="SMART" id="SM00175">
    <property type="entry name" value="RAB"/>
    <property type="match status" value="1"/>
</dbReference>
<dbReference type="SMART" id="SM00173">
    <property type="entry name" value="RAS"/>
    <property type="match status" value="1"/>
</dbReference>
<reference evidence="4 5" key="1">
    <citation type="submission" date="2010-05" db="EMBL/GenBank/DDBJ databases">
        <title>The Genome Sequence of Thecamonas trahens ATCC 50062.</title>
        <authorList>
            <consortium name="The Broad Institute Genome Sequencing Platform"/>
            <person name="Russ C."/>
            <person name="Cuomo C."/>
            <person name="Shea T."/>
            <person name="Young S.K."/>
            <person name="Zeng Q."/>
            <person name="Koehrsen M."/>
            <person name="Haas B."/>
            <person name="Borodovsky M."/>
            <person name="Guigo R."/>
            <person name="Alvarado L."/>
            <person name="Berlin A."/>
            <person name="Bochicchio J."/>
            <person name="Borenstein D."/>
            <person name="Chapman S."/>
            <person name="Chen Z."/>
            <person name="Freedman E."/>
            <person name="Gellesch M."/>
            <person name="Goldberg J."/>
            <person name="Griggs A."/>
            <person name="Gujja S."/>
            <person name="Heilman E."/>
            <person name="Heiman D."/>
            <person name="Hepburn T."/>
            <person name="Howarth C."/>
            <person name="Jen D."/>
            <person name="Larson L."/>
            <person name="Mehta T."/>
            <person name="Park D."/>
            <person name="Pearson M."/>
            <person name="Roberts A."/>
            <person name="Saif S."/>
            <person name="Shenoy N."/>
            <person name="Sisk P."/>
            <person name="Stolte C."/>
            <person name="Sykes S."/>
            <person name="Thomson T."/>
            <person name="Walk T."/>
            <person name="White J."/>
            <person name="Yandava C."/>
            <person name="Burger G."/>
            <person name="Gray M.W."/>
            <person name="Holland P.W.H."/>
            <person name="King N."/>
            <person name="Lang F.B.F."/>
            <person name="Roger A.J."/>
            <person name="Ruiz-Trillo I."/>
            <person name="Lander E."/>
            <person name="Nusbaum C."/>
        </authorList>
    </citation>
    <scope>NUCLEOTIDE SEQUENCE [LARGE SCALE GENOMIC DNA]</scope>
    <source>
        <strain evidence="4 5">ATCC 50062</strain>
    </source>
</reference>
<dbReference type="InterPro" id="IPR005225">
    <property type="entry name" value="Small_GTP-bd"/>
</dbReference>
<dbReference type="InterPro" id="IPR027417">
    <property type="entry name" value="P-loop_NTPase"/>
</dbReference>
<dbReference type="STRING" id="461836.A0A0L0DFB0"/>
<accession>A0A0L0DFB0</accession>
<evidence type="ECO:0000313" key="5">
    <source>
        <dbReference type="Proteomes" id="UP000054408"/>
    </source>
</evidence>
<keyword evidence="2" id="KW-0342">GTP-binding</keyword>
<keyword evidence="1" id="KW-0547">Nucleotide-binding</keyword>
<dbReference type="FunFam" id="3.40.50.300:FF:001423">
    <property type="entry name" value="Ras family GTPase"/>
    <property type="match status" value="1"/>
</dbReference>
<evidence type="ECO:0000313" key="4">
    <source>
        <dbReference type="EMBL" id="KNC49998.1"/>
    </source>
</evidence>
<dbReference type="GO" id="GO:0005525">
    <property type="term" value="F:GTP binding"/>
    <property type="evidence" value="ECO:0007669"/>
    <property type="project" value="UniProtKB-KW"/>
</dbReference>
<organism evidence="4 5">
    <name type="scientific">Thecamonas trahens ATCC 50062</name>
    <dbReference type="NCBI Taxonomy" id="461836"/>
    <lineage>
        <taxon>Eukaryota</taxon>
        <taxon>Apusozoa</taxon>
        <taxon>Apusomonadida</taxon>
        <taxon>Apusomonadidae</taxon>
        <taxon>Thecamonas</taxon>
    </lineage>
</organism>
<dbReference type="PRINTS" id="PR00449">
    <property type="entry name" value="RASTRNSFRMNG"/>
</dbReference>
<dbReference type="InterPro" id="IPR020849">
    <property type="entry name" value="Small_GTPase_Ras-type"/>
</dbReference>
<dbReference type="PROSITE" id="PS51421">
    <property type="entry name" value="RAS"/>
    <property type="match status" value="1"/>
</dbReference>
<dbReference type="SUPFAM" id="SSF52540">
    <property type="entry name" value="P-loop containing nucleoside triphosphate hydrolases"/>
    <property type="match status" value="1"/>
</dbReference>
<name>A0A0L0DFB0_THETB</name>
<evidence type="ECO:0000259" key="3">
    <source>
        <dbReference type="PROSITE" id="PS51490"/>
    </source>
</evidence>
<dbReference type="CDD" id="cd00876">
    <property type="entry name" value="Ras"/>
    <property type="match status" value="1"/>
</dbReference>
<dbReference type="InterPro" id="IPR001806">
    <property type="entry name" value="Small_GTPase"/>
</dbReference>
<dbReference type="GO" id="GO:0016020">
    <property type="term" value="C:membrane"/>
    <property type="evidence" value="ECO:0007669"/>
    <property type="project" value="InterPro"/>
</dbReference>
<dbReference type="OrthoDB" id="5976022at2759"/>
<proteinExistence type="predicted"/>
<dbReference type="Pfam" id="PF00071">
    <property type="entry name" value="Ras"/>
    <property type="match status" value="1"/>
</dbReference>